<evidence type="ECO:0000313" key="2">
    <source>
        <dbReference type="EMBL" id="KAF7337939.1"/>
    </source>
</evidence>
<accession>A0A8H6XCG4</accession>
<keyword evidence="3" id="KW-1185">Reference proteome</keyword>
<dbReference type="SUPFAM" id="SSF55874">
    <property type="entry name" value="ATPase domain of HSP90 chaperone/DNA topoisomerase II/histidine kinase"/>
    <property type="match status" value="2"/>
</dbReference>
<dbReference type="InterPro" id="IPR058210">
    <property type="entry name" value="SACS/Nov_dom"/>
</dbReference>
<dbReference type="PANTHER" id="PTHR15600">
    <property type="entry name" value="SACSIN"/>
    <property type="match status" value="1"/>
</dbReference>
<dbReference type="EMBL" id="JACAZI010000021">
    <property type="protein sequence ID" value="KAF7337939.1"/>
    <property type="molecule type" value="Genomic_DNA"/>
</dbReference>
<organism evidence="2 3">
    <name type="scientific">Mycena venus</name>
    <dbReference type="NCBI Taxonomy" id="2733690"/>
    <lineage>
        <taxon>Eukaryota</taxon>
        <taxon>Fungi</taxon>
        <taxon>Dikarya</taxon>
        <taxon>Basidiomycota</taxon>
        <taxon>Agaricomycotina</taxon>
        <taxon>Agaricomycetes</taxon>
        <taxon>Agaricomycetidae</taxon>
        <taxon>Agaricales</taxon>
        <taxon>Marasmiineae</taxon>
        <taxon>Mycenaceae</taxon>
        <taxon>Mycena</taxon>
    </lineage>
</organism>
<evidence type="ECO:0000259" key="1">
    <source>
        <dbReference type="Pfam" id="PF25794"/>
    </source>
</evidence>
<comment type="caution">
    <text evidence="2">The sequence shown here is derived from an EMBL/GenBank/DDBJ whole genome shotgun (WGS) entry which is preliminary data.</text>
</comment>
<dbReference type="InterPro" id="IPR036890">
    <property type="entry name" value="HATPase_C_sf"/>
</dbReference>
<dbReference type="Proteomes" id="UP000620124">
    <property type="component" value="Unassembled WGS sequence"/>
</dbReference>
<dbReference type="PANTHER" id="PTHR15600:SF42">
    <property type="entry name" value="SACSIN"/>
    <property type="match status" value="1"/>
</dbReference>
<gene>
    <name evidence="2" type="ORF">MVEN_02017200</name>
</gene>
<evidence type="ECO:0000313" key="3">
    <source>
        <dbReference type="Proteomes" id="UP000620124"/>
    </source>
</evidence>
<name>A0A8H6XCG4_9AGAR</name>
<feature type="domain" description="Sacsin/Nov" evidence="1">
    <location>
        <begin position="9"/>
        <end position="234"/>
    </location>
</feature>
<dbReference type="GO" id="GO:0030544">
    <property type="term" value="F:Hsp70 protein binding"/>
    <property type="evidence" value="ECO:0007669"/>
    <property type="project" value="TreeGrafter"/>
</dbReference>
<dbReference type="OrthoDB" id="1262810at2759"/>
<proteinExistence type="predicted"/>
<protein>
    <recommendedName>
        <fullName evidence="1">Sacsin/Nov domain-containing protein</fullName>
    </recommendedName>
</protein>
<dbReference type="InterPro" id="IPR052972">
    <property type="entry name" value="Sacsin_chaperone_reg"/>
</dbReference>
<dbReference type="Pfam" id="PF25794">
    <property type="entry name" value="SACS"/>
    <property type="match status" value="2"/>
</dbReference>
<reference evidence="2" key="1">
    <citation type="submission" date="2020-05" db="EMBL/GenBank/DDBJ databases">
        <title>Mycena genomes resolve the evolution of fungal bioluminescence.</title>
        <authorList>
            <person name="Tsai I.J."/>
        </authorList>
    </citation>
    <scope>NUCLEOTIDE SEQUENCE</scope>
    <source>
        <strain evidence="2">CCC161011</strain>
    </source>
</reference>
<feature type="domain" description="Sacsin/Nov" evidence="1">
    <location>
        <begin position="1300"/>
        <end position="1499"/>
    </location>
</feature>
<sequence length="2145" mass="237886">MLENFRERADLTKIIKSILDSYPLGNGILRELLQNSDDASATKQTFILDLRTHPSQSLVDQDLVECQGPALLAVNDTLFSDSDWKAISTLHSSSKTTDETKIGKFGIGITDNPHFLSGRKLVIFDPHERFGPGKEGGVRFDVITQGNAYKDQLTAFENTLSPDDTGFFPGTVVRLPLRTIGQASTSTIKPTVVDPSDIETLFEDFVEKELGVVMLFLKHIRYIGLKVISADGQERFIGSAEIPDISITEKRAFSRNTGARQETFKCAVSVTLPDLTTKHQVWRICHAVRSTEETSAIITSQLGYNVGSKLTDDKLFSHVALAFPIAHPASEFKGRLFTLLPLPIHTNFPVHLHAILALTQDRQSLRNIEETGTGPESRERLLVTWNRAIFDEFLPATWAALLRILVDSNEVGDIWSAWPAQGLAATNGSGYWSETLSNLMQHVLNLDLPVFSTFPDAGSHVSLSSAFIASEHDDVTPLKALANVGLAIVKLPQHIRGALPWAFHNLLLHPNRVANALTSRISALAAATEEDKNCILRYLILAPGTVTNVIGLPLVPLVNGSRVSLSSSQKYILVTEPEGEIFGDSACNGHLIALFKMPSDVAAVFCAANIANVTRLNKMHVRIYLNTRFGAFNPADDEVTGDNASANVEWLTRFWQWMSESTWEDKHGLLQLVQRFHLLPTTRGTLRKMESRILLPVSGPKANSIMMAWGILGIGFLHPSVVPHRSVFQQNAVSANDILLLISSISSQNICNLDSNSASLIQEHLVEALGFRAAPLRLDAQNRQKFLQLPIFPTRVAIPDPKGGKKLSRRETGPASGTLIYIRVDDSCPVPIRDHTTFFDVGARCGALGTIISSADMKKALDELGVLEMAVVHLVAQPGPILDALLSRIIHRLSDFSPGAIKKLQDVPFIPVVGQTDRISPSQVIDPRSELASLYAGEPGKLPSGRWGQEPYLSLLASHGFFKREMTVAIVEERITYLATKWPTNEYPRIFFKAQKFLELLDKSWPSIQTTSSIANSNTKPWVPIRENCSLAAPNACRDKGETVHLFDLVLSTVNGRVHNGALRTCLEWDYIPTRVLQDQLYHALSHPKHRPNRLHALITEFSRRSLSNTELESLKLTVSNHPWVPIHDRPQGGDRRNQACFTTIRIDASRSFSKSTQIFAGRAQWTSLSPSDIHNALNVDVSPCLETLLTELEVLVKRQHWNREILKEVMELLKEIARLLPSSSEGDYGRISVPGKDGALHPIGQVYFVDCMSDFSPEIGIAAHPEVSHSLARELGVQFLSSLELGEDEDDEDDLQMGEDLTKRIEGVLKEHDVSHALNEFLANAIDAKATNFSVLLDERTFECSKVMAPGLADLQRKPSLFLYNDATFTSADLRGLRQVGQGGKHSNPDSIGRYGLGALSLFHFTDVVQLVSGQHFLILDPSGTHLPPVKGRPRTSLLRRISDVVRRYPDQLSVFDSIHGFSKHDLFYSGTLFRLPLRDEPSVLSSTAMRVSDCLNLLNGPYFELGRESMYFTCLTTVLAARQPPIGPCIPLWTVVADRPSAERHLDRELVSVTANSRDSPASSQLWLVAKSTTPIPSVPPEFNSVLVAMGLHESQIGLVVRIALLLEDSATQTSTLISRAQQPVRTHFLFSTLRLPVQTSLSAHISAQWAISSSRRYIIFEPPDSSGNRVPQATYNDWILTTLIPPLYISTIHTASARSVGVPRDPFPWWPVNDSNNDSTSRAIVQAFYDSVAQSSVPICYTVTKELVAPTDAVFPADQTPSRVQDVLRELRTPNYVELPYTIRRLVGKATAADRLRLVNPSFVRDVLQSRTTNFAALFATKGRIFIPTIDTVLDFLLKGAIPVSDLPLLVTADGALTRGNSHPLIKYVSKGGIPDIFSRSHFLHENMHSETQDLLIRNADMNVRLFDAVGVLALVKERIQPQPRCNNHAPETERWIARFWETYRRLPGPPTPSSLDPIPLISTAGGEYISLEYCRRDDVITQPLEQPLRASFDKPFNLQSFLKAIQFKTDAFDSLSPSETREIGRWIRSNVYTCTDSESRMVVKNLPIWEARKNSRTVLINAHCLEMLPLSGLSAETFDGYTGTGIAIAKFNFDLQTVLSWAPTRTALTSDRLAELLVFPDFLDASDISSYSTLLRAYLNL</sequence>